<feature type="repeat" description="TPR" evidence="2">
    <location>
        <begin position="89"/>
        <end position="122"/>
    </location>
</feature>
<dbReference type="SUPFAM" id="SSF48452">
    <property type="entry name" value="TPR-like"/>
    <property type="match status" value="1"/>
</dbReference>
<dbReference type="Pfam" id="PF13469">
    <property type="entry name" value="Sulfotransfer_3"/>
    <property type="match status" value="1"/>
</dbReference>
<feature type="repeat" description="TPR" evidence="2">
    <location>
        <begin position="297"/>
        <end position="330"/>
    </location>
</feature>
<evidence type="ECO:0000256" key="1">
    <source>
        <dbReference type="ARBA" id="ARBA00022679"/>
    </source>
</evidence>
<dbReference type="InterPro" id="IPR026634">
    <property type="entry name" value="TPST-like"/>
</dbReference>
<sequence>MTDFSNLADAKQPSETPEARANETFRRIKQHQAAGRHDAAMVLLDDLLQEHPGNIRLQHYKGMNLILMGRKDEGRAIMEAALAMAPEDPLQLCDLASHLAENGELDKATEYFETAVEVAPDYAIARSNLGAALVLQEKFQPAIRHLERAIALDSSLIDAHTNLATAFMRTHQYDKAIDVLFRALAINPQAVGAHISLAGALLRRERYESAEHHARRALELAPNAPEAALHLGNALASSGKMEEAAEVLLKVARGPVMPLAALSRLIHLRKTTADSPEQALLASALRQEDKLTTEQKATVHFAAGKAFDDLGDYATAFAHFRKANDINKEIHPFDPVAAAERADRVLEFCSPDLMTRCAGGGLSETAPIFICGMPRSGTTLMDQMFSRHPKVQAGGELRAAVMSLARNRRLRDALEEKLPDAEITADDFSRLGEDYAASVHQEGITSEFHTDKMPANYQYIGLLALALPRAKFLVMRRHPLDNLLSNYMQHFGRNQPFSTDFAHLASVYASFDKAATHWASALPDRVREGHYEDVTADPEGQMREVLDFVGLDWTPDVLDYKSSLRQVNTASVSQVREPIYRRAVERWRRYGPALEPMARELRGFLTAEELAACGVTD</sequence>
<feature type="repeat" description="TPR" evidence="2">
    <location>
        <begin position="157"/>
        <end position="190"/>
    </location>
</feature>
<dbReference type="Pfam" id="PF13176">
    <property type="entry name" value="TPR_7"/>
    <property type="match status" value="1"/>
</dbReference>
<keyword evidence="5" id="KW-1185">Reference proteome</keyword>
<dbReference type="InterPro" id="IPR011990">
    <property type="entry name" value="TPR-like_helical_dom_sf"/>
</dbReference>
<keyword evidence="2" id="KW-0802">TPR repeat</keyword>
<dbReference type="Gene3D" id="3.40.50.300">
    <property type="entry name" value="P-loop containing nucleotide triphosphate hydrolases"/>
    <property type="match status" value="1"/>
</dbReference>
<name>A0ABV7GZ97_9RHOB</name>
<gene>
    <name evidence="4" type="ORF">ACFOGP_20445</name>
</gene>
<dbReference type="Pfam" id="PF14559">
    <property type="entry name" value="TPR_19"/>
    <property type="match status" value="1"/>
</dbReference>
<feature type="repeat" description="TPR" evidence="2">
    <location>
        <begin position="191"/>
        <end position="224"/>
    </location>
</feature>
<evidence type="ECO:0000313" key="4">
    <source>
        <dbReference type="EMBL" id="MFC3145102.1"/>
    </source>
</evidence>
<dbReference type="PANTHER" id="PTHR12788:SF10">
    <property type="entry name" value="PROTEIN-TYROSINE SULFOTRANSFERASE"/>
    <property type="match status" value="1"/>
</dbReference>
<evidence type="ECO:0000313" key="5">
    <source>
        <dbReference type="Proteomes" id="UP001595632"/>
    </source>
</evidence>
<keyword evidence="1" id="KW-0808">Transferase</keyword>
<dbReference type="InterPro" id="IPR019734">
    <property type="entry name" value="TPR_rpt"/>
</dbReference>
<evidence type="ECO:0000256" key="3">
    <source>
        <dbReference type="SAM" id="MobiDB-lite"/>
    </source>
</evidence>
<dbReference type="PANTHER" id="PTHR12788">
    <property type="entry name" value="PROTEIN-TYROSINE SULFOTRANSFERASE 2"/>
    <property type="match status" value="1"/>
</dbReference>
<dbReference type="EMBL" id="JBHRTB010000010">
    <property type="protein sequence ID" value="MFC3145102.1"/>
    <property type="molecule type" value="Genomic_DNA"/>
</dbReference>
<dbReference type="Proteomes" id="UP001595632">
    <property type="component" value="Unassembled WGS sequence"/>
</dbReference>
<feature type="repeat" description="TPR" evidence="2">
    <location>
        <begin position="123"/>
        <end position="156"/>
    </location>
</feature>
<dbReference type="SMART" id="SM00028">
    <property type="entry name" value="TPR"/>
    <property type="match status" value="6"/>
</dbReference>
<accession>A0ABV7GZ97</accession>
<proteinExistence type="predicted"/>
<organism evidence="4 5">
    <name type="scientific">Psychromarinibacter halotolerans</name>
    <dbReference type="NCBI Taxonomy" id="1775175"/>
    <lineage>
        <taxon>Bacteria</taxon>
        <taxon>Pseudomonadati</taxon>
        <taxon>Pseudomonadota</taxon>
        <taxon>Alphaproteobacteria</taxon>
        <taxon>Rhodobacterales</taxon>
        <taxon>Paracoccaceae</taxon>
        <taxon>Psychromarinibacter</taxon>
    </lineage>
</organism>
<reference evidence="5" key="1">
    <citation type="journal article" date="2019" name="Int. J. Syst. Evol. Microbiol.">
        <title>The Global Catalogue of Microorganisms (GCM) 10K type strain sequencing project: providing services to taxonomists for standard genome sequencing and annotation.</title>
        <authorList>
            <consortium name="The Broad Institute Genomics Platform"/>
            <consortium name="The Broad Institute Genome Sequencing Center for Infectious Disease"/>
            <person name="Wu L."/>
            <person name="Ma J."/>
        </authorList>
    </citation>
    <scope>NUCLEOTIDE SEQUENCE [LARGE SCALE GENOMIC DNA]</scope>
    <source>
        <strain evidence="5">KCTC 52366</strain>
    </source>
</reference>
<evidence type="ECO:0000256" key="2">
    <source>
        <dbReference type="PROSITE-ProRule" id="PRU00339"/>
    </source>
</evidence>
<comment type="caution">
    <text evidence="4">The sequence shown here is derived from an EMBL/GenBank/DDBJ whole genome shotgun (WGS) entry which is preliminary data.</text>
</comment>
<protein>
    <submittedName>
        <fullName evidence="4">Tetratricopeptide repeat-containing sulfotransferase family protein</fullName>
    </submittedName>
</protein>
<dbReference type="Pfam" id="PF13181">
    <property type="entry name" value="TPR_8"/>
    <property type="match status" value="1"/>
</dbReference>
<dbReference type="SUPFAM" id="SSF52540">
    <property type="entry name" value="P-loop containing nucleoside triphosphate hydrolases"/>
    <property type="match status" value="1"/>
</dbReference>
<dbReference type="Gene3D" id="1.25.40.10">
    <property type="entry name" value="Tetratricopeptide repeat domain"/>
    <property type="match status" value="1"/>
</dbReference>
<dbReference type="PROSITE" id="PS50005">
    <property type="entry name" value="TPR"/>
    <property type="match status" value="5"/>
</dbReference>
<dbReference type="Pfam" id="PF13424">
    <property type="entry name" value="TPR_12"/>
    <property type="match status" value="1"/>
</dbReference>
<dbReference type="InterPro" id="IPR027417">
    <property type="entry name" value="P-loop_NTPase"/>
</dbReference>
<dbReference type="RefSeq" id="WP_275634303.1">
    <property type="nucleotide sequence ID" value="NZ_JARGYD010000008.1"/>
</dbReference>
<dbReference type="Pfam" id="PF13432">
    <property type="entry name" value="TPR_16"/>
    <property type="match status" value="1"/>
</dbReference>
<feature type="region of interest" description="Disordered" evidence="3">
    <location>
        <begin position="1"/>
        <end position="21"/>
    </location>
</feature>